<feature type="domain" description="DUF22" evidence="1">
    <location>
        <begin position="29"/>
        <end position="105"/>
    </location>
</feature>
<evidence type="ECO:0000313" key="3">
    <source>
        <dbReference type="Proteomes" id="UP000605144"/>
    </source>
</evidence>
<dbReference type="Proteomes" id="UP000605144">
    <property type="component" value="Unassembled WGS sequence"/>
</dbReference>
<dbReference type="Pfam" id="PF01629">
    <property type="entry name" value="DUF22"/>
    <property type="match status" value="1"/>
</dbReference>
<protein>
    <submittedName>
        <fullName evidence="2">DUF22 domain-containing protein</fullName>
    </submittedName>
</protein>
<comment type="caution">
    <text evidence="2">The sequence shown here is derived from an EMBL/GenBank/DDBJ whole genome shotgun (WGS) entry which is preliminary data.</text>
</comment>
<organism evidence="2 3">
    <name type="scientific">Methanothermococcus okinawensis</name>
    <dbReference type="NCBI Taxonomy" id="155863"/>
    <lineage>
        <taxon>Archaea</taxon>
        <taxon>Methanobacteriati</taxon>
        <taxon>Methanobacteriota</taxon>
        <taxon>Methanomada group</taxon>
        <taxon>Methanococci</taxon>
        <taxon>Methanococcales</taxon>
        <taxon>Methanococcaceae</taxon>
        <taxon>Methanothermococcus</taxon>
    </lineage>
</organism>
<dbReference type="EMBL" id="DQSV01000091">
    <property type="protein sequence ID" value="HIP17578.1"/>
    <property type="molecule type" value="Genomic_DNA"/>
</dbReference>
<dbReference type="InterPro" id="IPR002572">
    <property type="entry name" value="DUF22"/>
</dbReference>
<name>A0A832YSU2_9EURY</name>
<sequence length="124" mass="13919">MFKIGGIVFDIEESLKKKESPGKIKLEIRGKRLLIIADEKVELKKGEITNIKIKNIDIEPYTLTFIDAYEKHPMGSVISIGEEISLPFDSKRRGDYGVFIAFKDGVVNKGDVIGCVVLIHLDLE</sequence>
<accession>A0A832YSU2</accession>
<gene>
    <name evidence="2" type="ORF">EYG76_04720</name>
</gene>
<evidence type="ECO:0000313" key="2">
    <source>
        <dbReference type="EMBL" id="HIP17578.1"/>
    </source>
</evidence>
<evidence type="ECO:0000259" key="1">
    <source>
        <dbReference type="Pfam" id="PF01629"/>
    </source>
</evidence>
<proteinExistence type="predicted"/>
<reference evidence="2" key="1">
    <citation type="journal article" date="2020" name="ISME J.">
        <title>Gammaproteobacteria mediating utilization of methyl-, sulfur- and petroleum organic compounds in deep ocean hydrothermal plumes.</title>
        <authorList>
            <person name="Zhou Z."/>
            <person name="Liu Y."/>
            <person name="Pan J."/>
            <person name="Cron B.R."/>
            <person name="Toner B.M."/>
            <person name="Anantharaman K."/>
            <person name="Breier J.A."/>
            <person name="Dick G.J."/>
            <person name="Li M."/>
        </authorList>
    </citation>
    <scope>NUCLEOTIDE SEQUENCE</scope>
    <source>
        <strain evidence="2">SZUA-1385</strain>
    </source>
</reference>
<dbReference type="AlphaFoldDB" id="A0A832YSU2"/>